<dbReference type="VEuPathDB" id="FungiDB:PDIP_69290"/>
<organism evidence="1 2">
    <name type="scientific">Penicillium digitatum (strain Pd1 / CECT 20795)</name>
    <name type="common">Green mold</name>
    <dbReference type="NCBI Taxonomy" id="1170230"/>
    <lineage>
        <taxon>Eukaryota</taxon>
        <taxon>Fungi</taxon>
        <taxon>Dikarya</taxon>
        <taxon>Ascomycota</taxon>
        <taxon>Pezizomycotina</taxon>
        <taxon>Eurotiomycetes</taxon>
        <taxon>Eurotiomycetidae</taxon>
        <taxon>Eurotiales</taxon>
        <taxon>Aspergillaceae</taxon>
        <taxon>Penicillium</taxon>
    </lineage>
</organism>
<comment type="caution">
    <text evidence="1">The sequence shown here is derived from an EMBL/GenBank/DDBJ whole genome shotgun (WGS) entry which is preliminary data.</text>
</comment>
<evidence type="ECO:0000313" key="1">
    <source>
        <dbReference type="EMBL" id="EKV08243.1"/>
    </source>
</evidence>
<evidence type="ECO:0000313" key="2">
    <source>
        <dbReference type="Proteomes" id="UP000009886"/>
    </source>
</evidence>
<gene>
    <name evidence="1" type="ORF">PDIP_69290</name>
</gene>
<proteinExistence type="predicted"/>
<dbReference type="AlphaFoldDB" id="K9G016"/>
<sequence length="127" mass="14259">MSLTDSCIFKSRTSVRMTLGSQGHVAISFQKRLRGIRLSTCAHFFFGYYLPPPKSPLTARYLVIASDDKMEIEFRSSHCEIVTTSQLSKWPGSISAPLAFAYQVKCEICRGRSGMLQGLHMRHRGAL</sequence>
<dbReference type="HOGENOM" id="CLU_1971284_0_0_1"/>
<dbReference type="OrthoDB" id="10553249at2759"/>
<name>K9G016_PEND1</name>
<dbReference type="KEGG" id="pdp:PDIP_69290"/>
<accession>K9G016</accession>
<dbReference type="EMBL" id="AKCU01000442">
    <property type="protein sequence ID" value="EKV08243.1"/>
    <property type="molecule type" value="Genomic_DNA"/>
</dbReference>
<reference evidence="2" key="1">
    <citation type="journal article" date="2012" name="BMC Genomics">
        <title>Genome sequence of the necrotrophic fungus Penicillium digitatum, the main postharvest pathogen of citrus.</title>
        <authorList>
            <person name="Marcet-Houben M."/>
            <person name="Ballester A.-R."/>
            <person name="de la Fuente B."/>
            <person name="Harries E."/>
            <person name="Marcos J.F."/>
            <person name="Gonzalez-Candelas L."/>
            <person name="Gabaldon T."/>
        </authorList>
    </citation>
    <scope>NUCLEOTIDE SEQUENCE [LARGE SCALE GENOMIC DNA]</scope>
    <source>
        <strain evidence="2">Pd1 / CECT 20795</strain>
    </source>
</reference>
<dbReference type="Proteomes" id="UP000009886">
    <property type="component" value="Unassembled WGS sequence"/>
</dbReference>
<protein>
    <submittedName>
        <fullName evidence="1">Uncharacterized protein</fullName>
    </submittedName>
</protein>